<name>A0A316U9Z1_9BASI</name>
<dbReference type="GO" id="GO:0004725">
    <property type="term" value="F:protein tyrosine phosphatase activity"/>
    <property type="evidence" value="ECO:0007669"/>
    <property type="project" value="UniProtKB-EC"/>
</dbReference>
<dbReference type="Pfam" id="PF00102">
    <property type="entry name" value="Y_phosphatase"/>
    <property type="match status" value="1"/>
</dbReference>
<organism evidence="7 8">
    <name type="scientific">Pseudomicrostroma glucosiphilum</name>
    <dbReference type="NCBI Taxonomy" id="1684307"/>
    <lineage>
        <taxon>Eukaryota</taxon>
        <taxon>Fungi</taxon>
        <taxon>Dikarya</taxon>
        <taxon>Basidiomycota</taxon>
        <taxon>Ustilaginomycotina</taxon>
        <taxon>Exobasidiomycetes</taxon>
        <taxon>Microstromatales</taxon>
        <taxon>Microstromatales incertae sedis</taxon>
        <taxon>Pseudomicrostroma</taxon>
    </lineage>
</organism>
<evidence type="ECO:0000259" key="6">
    <source>
        <dbReference type="PROSITE" id="PS50206"/>
    </source>
</evidence>
<evidence type="ECO:0000313" key="7">
    <source>
        <dbReference type="EMBL" id="PWN22050.1"/>
    </source>
</evidence>
<dbReference type="InterPro" id="IPR001763">
    <property type="entry name" value="Rhodanese-like_dom"/>
</dbReference>
<dbReference type="PANTHER" id="PTHR19134:SF561">
    <property type="entry name" value="PROTEIN TYROSINE PHOSPHATASE 36E, ISOFORM A"/>
    <property type="match status" value="1"/>
</dbReference>
<dbReference type="InterPro" id="IPR000242">
    <property type="entry name" value="PTP_cat"/>
</dbReference>
<dbReference type="GeneID" id="37011977"/>
<dbReference type="SUPFAM" id="SSF52821">
    <property type="entry name" value="Rhodanese/Cell cycle control phosphatase"/>
    <property type="match status" value="1"/>
</dbReference>
<proteinExistence type="inferred from homology"/>
<comment type="similarity">
    <text evidence="1">Belongs to the protein-tyrosine phosphatase family. Non-receptor class subfamily.</text>
</comment>
<dbReference type="SMART" id="SM00404">
    <property type="entry name" value="PTPc_motif"/>
    <property type="match status" value="1"/>
</dbReference>
<dbReference type="InterPro" id="IPR036873">
    <property type="entry name" value="Rhodanese-like_dom_sf"/>
</dbReference>
<feature type="domain" description="Rhodanese" evidence="6">
    <location>
        <begin position="33"/>
        <end position="182"/>
    </location>
</feature>
<gene>
    <name evidence="7" type="ORF">BCV69DRAFT_247297</name>
</gene>
<evidence type="ECO:0000256" key="1">
    <source>
        <dbReference type="ARBA" id="ARBA00009649"/>
    </source>
</evidence>
<reference evidence="7 8" key="1">
    <citation type="journal article" date="2018" name="Mol. Biol. Evol.">
        <title>Broad Genomic Sampling Reveals a Smut Pathogenic Ancestry of the Fungal Clade Ustilaginomycotina.</title>
        <authorList>
            <person name="Kijpornyongpan T."/>
            <person name="Mondo S.J."/>
            <person name="Barry K."/>
            <person name="Sandor L."/>
            <person name="Lee J."/>
            <person name="Lipzen A."/>
            <person name="Pangilinan J."/>
            <person name="LaButti K."/>
            <person name="Hainaut M."/>
            <person name="Henrissat B."/>
            <person name="Grigoriev I.V."/>
            <person name="Spatafora J.W."/>
            <person name="Aime M.C."/>
        </authorList>
    </citation>
    <scope>NUCLEOTIDE SEQUENCE [LARGE SCALE GENOMIC DNA]</scope>
    <source>
        <strain evidence="7 8">MCA 4718</strain>
    </source>
</reference>
<dbReference type="STRING" id="1684307.A0A316U9Z1"/>
<dbReference type="PROSITE" id="PS50206">
    <property type="entry name" value="RHODANESE_3"/>
    <property type="match status" value="1"/>
</dbReference>
<feature type="domain" description="Tyrosine specific protein phosphatases" evidence="5">
    <location>
        <begin position="558"/>
        <end position="655"/>
    </location>
</feature>
<dbReference type="PROSITE" id="PS50055">
    <property type="entry name" value="TYR_PHOSPHATASE_PTP"/>
    <property type="match status" value="1"/>
</dbReference>
<dbReference type="OrthoDB" id="6058203at2759"/>
<dbReference type="PROSITE" id="PS50056">
    <property type="entry name" value="TYR_PHOSPHATASE_2"/>
    <property type="match status" value="1"/>
</dbReference>
<protein>
    <recommendedName>
        <fullName evidence="2">protein-tyrosine-phosphatase</fullName>
        <ecNumber evidence="2">3.1.3.48</ecNumber>
    </recommendedName>
</protein>
<evidence type="ECO:0000313" key="8">
    <source>
        <dbReference type="Proteomes" id="UP000245942"/>
    </source>
</evidence>
<feature type="region of interest" description="Disordered" evidence="3">
    <location>
        <begin position="181"/>
        <end position="206"/>
    </location>
</feature>
<evidence type="ECO:0000256" key="2">
    <source>
        <dbReference type="ARBA" id="ARBA00013064"/>
    </source>
</evidence>
<feature type="compositionally biased region" description="Low complexity" evidence="3">
    <location>
        <begin position="331"/>
        <end position="350"/>
    </location>
</feature>
<dbReference type="AlphaFoldDB" id="A0A316U9Z1"/>
<dbReference type="Gene3D" id="3.90.190.10">
    <property type="entry name" value="Protein tyrosine phosphatase superfamily"/>
    <property type="match status" value="1"/>
</dbReference>
<evidence type="ECO:0000259" key="5">
    <source>
        <dbReference type="PROSITE" id="PS50056"/>
    </source>
</evidence>
<evidence type="ECO:0000256" key="3">
    <source>
        <dbReference type="SAM" id="MobiDB-lite"/>
    </source>
</evidence>
<dbReference type="InterPro" id="IPR000387">
    <property type="entry name" value="Tyr_Pase_dom"/>
</dbReference>
<dbReference type="Proteomes" id="UP000245942">
    <property type="component" value="Unassembled WGS sequence"/>
</dbReference>
<sequence length="721" mass="78776">AIPNSNSNSNQIPSLPTLEVRHHHPLLRHQHPHPSALLILDIRPSTAFASSRIAGSVNVCAPSTLLRRPGVTVDRIESEMLQSDADRAKFTRWRKGPMKGGNDGGRDQRTSSSGASDGIKRIVVLDSDTSTIDALGRPSVGGGGPCLLGMLKKFDAAGFAGELFWLIGGYAEFSSFAGQHDPDNKKKLLDEDRTTTSGAPSRRRHQSMLLSASDSNLFNLNGKSAAGARSSAACNPFFDNIRQNRELQHGITEKIPLDLQFLTESQKQNSLPPFLQEIAFKDEKTVADQLAHDFFDIEKAEQTRLMATMRQHAAESSMDPRQNERPGTAGGEISTTEETSTSAADGTSATQLSSAYSRVEGVDSTSSPSASSFPFSIAAAIERGSENRYNNIWTYEHSRVPVSAQGACGEDKSGCSVSSYLNGSYVQPLREFGAHRSYIATQAPLPTTFETFWNAVWQQNSRTIAMLTREYESGRVQSHNYWSEESYGTTVKLKTIEEVELNSKGETAEEKDPNEPVMVRRKLLLSIVDSDEAPKEVTHLQYIGWPDYSIPEDPEAVLVFMDLGKHRDNKTSATGPLVLHCSAGVGRTGTYVVIDSVLDVLRKERRKSMASETPSASATASASMASIGEKDLIRHATHVAREQRMSSVQTQRQYVFCYLAVVKGVLREVQRERYRYRYRDGEGEKEEEGEGGRGEEGQRGRQAIAGGGGGAGPGGASPFFS</sequence>
<dbReference type="EMBL" id="KZ819324">
    <property type="protein sequence ID" value="PWN22050.1"/>
    <property type="molecule type" value="Genomic_DNA"/>
</dbReference>
<dbReference type="PANTHER" id="PTHR19134">
    <property type="entry name" value="RECEPTOR-TYPE TYROSINE-PROTEIN PHOSPHATASE"/>
    <property type="match status" value="1"/>
</dbReference>
<dbReference type="SMART" id="SM00194">
    <property type="entry name" value="PTPc"/>
    <property type="match status" value="1"/>
</dbReference>
<dbReference type="InterPro" id="IPR016130">
    <property type="entry name" value="Tyr_Pase_AS"/>
</dbReference>
<dbReference type="PROSITE" id="PS00383">
    <property type="entry name" value="TYR_PHOSPHATASE_1"/>
    <property type="match status" value="1"/>
</dbReference>
<feature type="non-terminal residue" evidence="7">
    <location>
        <position position="1"/>
    </location>
</feature>
<dbReference type="RefSeq" id="XP_025349210.1">
    <property type="nucleotide sequence ID" value="XM_025490243.1"/>
</dbReference>
<evidence type="ECO:0000259" key="4">
    <source>
        <dbReference type="PROSITE" id="PS50055"/>
    </source>
</evidence>
<dbReference type="InterPro" id="IPR050348">
    <property type="entry name" value="Protein-Tyr_Phosphatase"/>
</dbReference>
<feature type="compositionally biased region" description="Basic and acidic residues" evidence="3">
    <location>
        <begin position="690"/>
        <end position="699"/>
    </location>
</feature>
<feature type="region of interest" description="Disordered" evidence="3">
    <location>
        <begin position="92"/>
        <end position="118"/>
    </location>
</feature>
<feature type="compositionally biased region" description="Basic and acidic residues" evidence="3">
    <location>
        <begin position="181"/>
        <end position="194"/>
    </location>
</feature>
<dbReference type="PRINTS" id="PR00700">
    <property type="entry name" value="PRTYPHPHTASE"/>
</dbReference>
<dbReference type="InterPro" id="IPR029021">
    <property type="entry name" value="Prot-tyrosine_phosphatase-like"/>
</dbReference>
<feature type="region of interest" description="Disordered" evidence="3">
    <location>
        <begin position="308"/>
        <end position="352"/>
    </location>
</feature>
<dbReference type="SUPFAM" id="SSF52799">
    <property type="entry name" value="(Phosphotyrosine protein) phosphatases II"/>
    <property type="match status" value="1"/>
</dbReference>
<dbReference type="EC" id="3.1.3.48" evidence="2"/>
<keyword evidence="8" id="KW-1185">Reference proteome</keyword>
<feature type="region of interest" description="Disordered" evidence="3">
    <location>
        <begin position="680"/>
        <end position="721"/>
    </location>
</feature>
<dbReference type="Gene3D" id="3.40.250.10">
    <property type="entry name" value="Rhodanese-like domain"/>
    <property type="match status" value="1"/>
</dbReference>
<dbReference type="InterPro" id="IPR003595">
    <property type="entry name" value="Tyr_Pase_cat"/>
</dbReference>
<feature type="domain" description="Tyrosine-protein phosphatase" evidence="4">
    <location>
        <begin position="352"/>
        <end position="664"/>
    </location>
</feature>
<accession>A0A316U9Z1</accession>
<feature type="compositionally biased region" description="Gly residues" evidence="3">
    <location>
        <begin position="705"/>
        <end position="715"/>
    </location>
</feature>
<dbReference type="SMART" id="SM00450">
    <property type="entry name" value="RHOD"/>
    <property type="match status" value="1"/>
</dbReference>